<evidence type="ECO:0000259" key="1">
    <source>
        <dbReference type="Pfam" id="PF12867"/>
    </source>
</evidence>
<dbReference type="Proteomes" id="UP000317178">
    <property type="component" value="Chromosome"/>
</dbReference>
<organism evidence="2 3">
    <name type="scientific">Polystyrenella longa</name>
    <dbReference type="NCBI Taxonomy" id="2528007"/>
    <lineage>
        <taxon>Bacteria</taxon>
        <taxon>Pseudomonadati</taxon>
        <taxon>Planctomycetota</taxon>
        <taxon>Planctomycetia</taxon>
        <taxon>Planctomycetales</taxon>
        <taxon>Planctomycetaceae</taxon>
        <taxon>Polystyrenella</taxon>
    </lineage>
</organism>
<dbReference type="AlphaFoldDB" id="A0A518CHH1"/>
<name>A0A518CHH1_9PLAN</name>
<dbReference type="EMBL" id="CP036281">
    <property type="protein sequence ID" value="QDU78676.1"/>
    <property type="molecule type" value="Genomic_DNA"/>
</dbReference>
<dbReference type="Gene3D" id="1.20.120.450">
    <property type="entry name" value="dinb family like domain"/>
    <property type="match status" value="1"/>
</dbReference>
<dbReference type="SUPFAM" id="SSF109854">
    <property type="entry name" value="DinB/YfiT-like putative metalloenzymes"/>
    <property type="match status" value="1"/>
</dbReference>
<accession>A0A518CHH1</accession>
<evidence type="ECO:0000313" key="2">
    <source>
        <dbReference type="EMBL" id="QDU78676.1"/>
    </source>
</evidence>
<dbReference type="InterPro" id="IPR024775">
    <property type="entry name" value="DinB-like"/>
</dbReference>
<reference evidence="2 3" key="1">
    <citation type="submission" date="2019-02" db="EMBL/GenBank/DDBJ databases">
        <title>Deep-cultivation of Planctomycetes and their phenomic and genomic characterization uncovers novel biology.</title>
        <authorList>
            <person name="Wiegand S."/>
            <person name="Jogler M."/>
            <person name="Boedeker C."/>
            <person name="Pinto D."/>
            <person name="Vollmers J."/>
            <person name="Rivas-Marin E."/>
            <person name="Kohn T."/>
            <person name="Peeters S.H."/>
            <person name="Heuer A."/>
            <person name="Rast P."/>
            <person name="Oberbeckmann S."/>
            <person name="Bunk B."/>
            <person name="Jeske O."/>
            <person name="Meyerdierks A."/>
            <person name="Storesund J.E."/>
            <person name="Kallscheuer N."/>
            <person name="Luecker S."/>
            <person name="Lage O.M."/>
            <person name="Pohl T."/>
            <person name="Merkel B.J."/>
            <person name="Hornburger P."/>
            <person name="Mueller R.-W."/>
            <person name="Bruemmer F."/>
            <person name="Labrenz M."/>
            <person name="Spormann A.M."/>
            <person name="Op den Camp H."/>
            <person name="Overmann J."/>
            <person name="Amann R."/>
            <person name="Jetten M.S.M."/>
            <person name="Mascher T."/>
            <person name="Medema M.H."/>
            <person name="Devos D.P."/>
            <person name="Kaster A.-K."/>
            <person name="Ovreas L."/>
            <person name="Rohde M."/>
            <person name="Galperin M.Y."/>
            <person name="Jogler C."/>
        </authorList>
    </citation>
    <scope>NUCLEOTIDE SEQUENCE [LARGE SCALE GENOMIC DNA]</scope>
    <source>
        <strain evidence="2 3">Pla110</strain>
    </source>
</reference>
<dbReference type="InterPro" id="IPR034660">
    <property type="entry name" value="DinB/YfiT-like"/>
</dbReference>
<sequence>MSAIEQTIQHWEFARELTLATLDTIAELPDPSAVLGWQSNPGRAHLCWQLMHIAITEEIFATAFLQNSKPGLPDLIPRFMKDSVADDQIHSPEEIRETLALTREHLLESIRSWEGKDLSQLTPGRQEREWTVEKLLMISAWHEAHHQGQAHFCLNSWKAAQK</sequence>
<dbReference type="KEGG" id="plon:Pla110_03800"/>
<evidence type="ECO:0000313" key="3">
    <source>
        <dbReference type="Proteomes" id="UP000317178"/>
    </source>
</evidence>
<gene>
    <name evidence="2" type="ORF">Pla110_03800</name>
</gene>
<keyword evidence="3" id="KW-1185">Reference proteome</keyword>
<dbReference type="OrthoDB" id="213178at2"/>
<dbReference type="Pfam" id="PF12867">
    <property type="entry name" value="DinB_2"/>
    <property type="match status" value="1"/>
</dbReference>
<dbReference type="RefSeq" id="WP_144992627.1">
    <property type="nucleotide sequence ID" value="NZ_CP036281.1"/>
</dbReference>
<protein>
    <submittedName>
        <fullName evidence="2">DinB superfamily protein</fullName>
    </submittedName>
</protein>
<feature type="domain" description="DinB-like" evidence="1">
    <location>
        <begin position="11"/>
        <end position="150"/>
    </location>
</feature>
<proteinExistence type="predicted"/>